<evidence type="ECO:0008006" key="6">
    <source>
        <dbReference type="Google" id="ProtNLM"/>
    </source>
</evidence>
<evidence type="ECO:0000313" key="5">
    <source>
        <dbReference type="Proteomes" id="UP000604825"/>
    </source>
</evidence>
<dbReference type="EMBL" id="CAJGYO010000005">
    <property type="protein sequence ID" value="CAD6232196.1"/>
    <property type="molecule type" value="Genomic_DNA"/>
</dbReference>
<evidence type="ECO:0000313" key="4">
    <source>
        <dbReference type="EMBL" id="CAD6232196.1"/>
    </source>
</evidence>
<evidence type="ECO:0000259" key="3">
    <source>
        <dbReference type="Pfam" id="PF24758"/>
    </source>
</evidence>
<dbReference type="AlphaFoldDB" id="A0A811NYX3"/>
<dbReference type="Gene3D" id="3.80.10.10">
    <property type="entry name" value="Ribonuclease Inhibitor"/>
    <property type="match status" value="1"/>
</dbReference>
<protein>
    <recommendedName>
        <fullName evidence="6">FBD domain-containing protein</fullName>
    </recommendedName>
</protein>
<reference evidence="4" key="1">
    <citation type="submission" date="2020-10" db="EMBL/GenBank/DDBJ databases">
        <authorList>
            <person name="Han B."/>
            <person name="Lu T."/>
            <person name="Zhao Q."/>
            <person name="Huang X."/>
            <person name="Zhao Y."/>
        </authorList>
    </citation>
    <scope>NUCLEOTIDE SEQUENCE</scope>
</reference>
<organism evidence="4 5">
    <name type="scientific">Miscanthus lutarioriparius</name>
    <dbReference type="NCBI Taxonomy" id="422564"/>
    <lineage>
        <taxon>Eukaryota</taxon>
        <taxon>Viridiplantae</taxon>
        <taxon>Streptophyta</taxon>
        <taxon>Embryophyta</taxon>
        <taxon>Tracheophyta</taxon>
        <taxon>Spermatophyta</taxon>
        <taxon>Magnoliopsida</taxon>
        <taxon>Liliopsida</taxon>
        <taxon>Poales</taxon>
        <taxon>Poaceae</taxon>
        <taxon>PACMAD clade</taxon>
        <taxon>Panicoideae</taxon>
        <taxon>Andropogonodae</taxon>
        <taxon>Andropogoneae</taxon>
        <taxon>Saccharinae</taxon>
        <taxon>Miscanthus</taxon>
    </lineage>
</organism>
<evidence type="ECO:0000259" key="2">
    <source>
        <dbReference type="Pfam" id="PF08387"/>
    </source>
</evidence>
<gene>
    <name evidence="4" type="ORF">NCGR_LOCUS21904</name>
</gene>
<comment type="caution">
    <text evidence="4">The sequence shown here is derived from an EMBL/GenBank/DDBJ whole genome shotgun (WGS) entry which is preliminary data.</text>
</comment>
<sequence>MEEEDSSGLPRDLLHSILRELLKHAVQRSAFLRRGRQTWPPPGLDFTDRDLACASTASLAAAATMRRCLELHAEHGATGRVPCGAHVAARGRATAFRSMRGGWRRGARRVEVNRHRHRTRGRSSVEANPGSGPLACGLRRTDSDDGSAEFVELPGDLFVARNSLARLALGGFSLGAVPAAPGGLAGLRSLSLSHVDLAGEAVRDVVSSCRALEHLRLSSSGSWRECESIRIASETLRVLEIVGCIDVKQVRVTAPALESIAFHDDDFFWEDADDVVFDFDDDMPALRDVYLSRIRFAHDSDETEFDSLLSDVEHAPVWTLSCDGWNLRVRFDTTNIQELQLLIASEDDYDDDLEVFAGFFQENELPLLDRLFLRFPGHVTDASDADAAAAPAGEVVDDSEREIDDEFVLDSLSFIKLVNFRGTRFELQLLAFFLKRAPALKQLVLVTGGEEGGAPGPGDEHLEVIQRQVSAMRKASPHARLTVCGPCQDRSQNPVHTRLYDEE</sequence>
<feature type="domain" description="F-box/LRR-repeat protein 15/At3g58940/PEG3-like LRR" evidence="3">
    <location>
        <begin position="151"/>
        <end position="264"/>
    </location>
</feature>
<keyword evidence="5" id="KW-1185">Reference proteome</keyword>
<feature type="region of interest" description="Disordered" evidence="1">
    <location>
        <begin position="115"/>
        <end position="135"/>
    </location>
</feature>
<dbReference type="OrthoDB" id="673865at2759"/>
<dbReference type="InterPro" id="IPR053772">
    <property type="entry name" value="At1g61320/At1g61330-like"/>
</dbReference>
<dbReference type="Pfam" id="PF08387">
    <property type="entry name" value="FBD"/>
    <property type="match status" value="1"/>
</dbReference>
<dbReference type="Pfam" id="PF24758">
    <property type="entry name" value="LRR_At5g56370"/>
    <property type="match status" value="1"/>
</dbReference>
<name>A0A811NYX3_9POAL</name>
<dbReference type="InterPro" id="IPR006566">
    <property type="entry name" value="FBD"/>
</dbReference>
<dbReference type="InterPro" id="IPR032675">
    <property type="entry name" value="LRR_dom_sf"/>
</dbReference>
<dbReference type="Proteomes" id="UP000604825">
    <property type="component" value="Unassembled WGS sequence"/>
</dbReference>
<dbReference type="PANTHER" id="PTHR34145:SF65">
    <property type="entry name" value="FBD DOMAIN-CONTAINING PROTEIN"/>
    <property type="match status" value="1"/>
</dbReference>
<proteinExistence type="predicted"/>
<dbReference type="InterPro" id="IPR055411">
    <property type="entry name" value="LRR_FXL15/At3g58940/PEG3-like"/>
</dbReference>
<dbReference type="SUPFAM" id="SSF52047">
    <property type="entry name" value="RNI-like"/>
    <property type="match status" value="1"/>
</dbReference>
<evidence type="ECO:0000256" key="1">
    <source>
        <dbReference type="SAM" id="MobiDB-lite"/>
    </source>
</evidence>
<dbReference type="PANTHER" id="PTHR34145">
    <property type="entry name" value="OS02G0105600 PROTEIN"/>
    <property type="match status" value="1"/>
</dbReference>
<accession>A0A811NYX3</accession>
<feature type="domain" description="FBD" evidence="2">
    <location>
        <begin position="408"/>
        <end position="445"/>
    </location>
</feature>